<evidence type="ECO:0000256" key="2">
    <source>
        <dbReference type="ARBA" id="ARBA00009948"/>
    </source>
</evidence>
<reference evidence="9 10" key="1">
    <citation type="submission" date="2024-09" db="EMBL/GenBank/DDBJ databases">
        <authorList>
            <person name="Sun Q."/>
            <person name="Mori K."/>
        </authorList>
    </citation>
    <scope>NUCLEOTIDE SEQUENCE [LARGE SCALE GENOMIC DNA]</scope>
    <source>
        <strain evidence="9 10">JCM 11201</strain>
    </source>
</reference>
<dbReference type="Gene3D" id="3.65.10.10">
    <property type="entry name" value="Enolpyruvate transferase domain"/>
    <property type="match status" value="2"/>
</dbReference>
<feature type="binding site" evidence="7">
    <location>
        <position position="22"/>
    </location>
    <ligand>
        <name>3-phosphoshikimate</name>
        <dbReference type="ChEBI" id="CHEBI:145989"/>
    </ligand>
</feature>
<evidence type="ECO:0000256" key="5">
    <source>
        <dbReference type="ARBA" id="ARBA00023141"/>
    </source>
</evidence>
<comment type="similarity">
    <text evidence="2 7">Belongs to the EPSP synthase family.</text>
</comment>
<dbReference type="GO" id="GO:0003866">
    <property type="term" value="F:3-phosphoshikimate 1-carboxyvinyltransferase activity"/>
    <property type="evidence" value="ECO:0007669"/>
    <property type="project" value="UniProtKB-EC"/>
</dbReference>
<feature type="binding site" evidence="7">
    <location>
        <position position="26"/>
    </location>
    <ligand>
        <name>3-phosphoshikimate</name>
        <dbReference type="ChEBI" id="CHEBI:145989"/>
    </ligand>
</feature>
<keyword evidence="5 7" id="KW-0057">Aromatic amino acid biosynthesis</keyword>
<dbReference type="NCBIfam" id="TIGR01356">
    <property type="entry name" value="aroA"/>
    <property type="match status" value="1"/>
</dbReference>
<gene>
    <name evidence="7 9" type="primary">aroA</name>
    <name evidence="9" type="ORF">ACFFMS_04025</name>
</gene>
<dbReference type="InterPro" id="IPR036968">
    <property type="entry name" value="Enolpyruvate_Tfrase_sf"/>
</dbReference>
<comment type="function">
    <text evidence="7">Catalyzes the transfer of the enolpyruvyl moiety of phosphoenolpyruvate (PEP) to the 5-hydroxyl of shikimate-3-phosphate (S3P) to produce enolpyruvyl shikimate-3-phosphate and inorganic phosphate.</text>
</comment>
<dbReference type="PROSITE" id="PS00104">
    <property type="entry name" value="EPSP_SYNTHASE_1"/>
    <property type="match status" value="1"/>
</dbReference>
<dbReference type="SUPFAM" id="SSF55205">
    <property type="entry name" value="EPT/RTPC-like"/>
    <property type="match status" value="1"/>
</dbReference>
<keyword evidence="10" id="KW-1185">Reference proteome</keyword>
<evidence type="ECO:0000313" key="9">
    <source>
        <dbReference type="EMBL" id="MFB9757709.1"/>
    </source>
</evidence>
<feature type="binding site" evidence="7">
    <location>
        <position position="387"/>
    </location>
    <ligand>
        <name>phosphoenolpyruvate</name>
        <dbReference type="ChEBI" id="CHEBI:58702"/>
    </ligand>
</feature>
<feature type="binding site" evidence="7">
    <location>
        <position position="314"/>
    </location>
    <ligand>
        <name>3-phosphoshikimate</name>
        <dbReference type="ChEBI" id="CHEBI:145989"/>
    </ligand>
</feature>
<dbReference type="PROSITE" id="PS00885">
    <property type="entry name" value="EPSP_SYNTHASE_2"/>
    <property type="match status" value="1"/>
</dbReference>
<feature type="binding site" evidence="7">
    <location>
        <position position="166"/>
    </location>
    <ligand>
        <name>3-phosphoshikimate</name>
        <dbReference type="ChEBI" id="CHEBI:145989"/>
    </ligand>
</feature>
<dbReference type="CDD" id="cd01556">
    <property type="entry name" value="EPSP_synthase"/>
    <property type="match status" value="1"/>
</dbReference>
<proteinExistence type="inferred from homology"/>
<comment type="caution">
    <text evidence="7">Lacks conserved residue(s) required for the propagation of feature annotation.</text>
</comment>
<keyword evidence="7" id="KW-0963">Cytoplasm</keyword>
<comment type="caution">
    <text evidence="9">The sequence shown here is derived from an EMBL/GenBank/DDBJ whole genome shotgun (WGS) entry which is preliminary data.</text>
</comment>
<dbReference type="InterPro" id="IPR013792">
    <property type="entry name" value="RNA3'P_cycl/enolpyr_Trfase_a/b"/>
</dbReference>
<feature type="binding site" evidence="7">
    <location>
        <position position="121"/>
    </location>
    <ligand>
        <name>phosphoenolpyruvate</name>
        <dbReference type="ChEBI" id="CHEBI:58702"/>
    </ligand>
</feature>
<name>A0ABV5WAU3_9BACI</name>
<comment type="pathway">
    <text evidence="1 7">Metabolic intermediate biosynthesis; chorismate biosynthesis; chorismate from D-erythrose 4-phosphate and phosphoenolpyruvate: step 6/7.</text>
</comment>
<evidence type="ECO:0000256" key="7">
    <source>
        <dbReference type="HAMAP-Rule" id="MF_00210"/>
    </source>
</evidence>
<feature type="active site" description="Proton acceptor" evidence="7">
    <location>
        <position position="314"/>
    </location>
</feature>
<feature type="binding site" evidence="7">
    <location>
        <position position="21"/>
    </location>
    <ligand>
        <name>phosphoenolpyruvate</name>
        <dbReference type="ChEBI" id="CHEBI:58702"/>
    </ligand>
</feature>
<sequence>MTKLTKATQGLRGTLQVPGDKSISHRAVMFGAIAKGKTTINGFLPGEDCLSTISCFQKLGVTVEQNGDYVEVYGNGIDGLKEPKEVLDVGNSGTTIRLMMGILSNTPFHSCLVGDSSIAKRPMKRVTEPLKQMGAQIDGREGGQFTPISLRGGQVKGMHYDSPVASAQVKSAVLLAGLKGEGVTSVTEPLQSRDHTERMLRAFGCSVQTDGRTVSLQGQQELKAVHIEVPGDISSAAFFLVAGAIVPDSKITLKKVGLNPTRTGILDVLKAMGAAITIENIQNEEFEPFGDVTIETSQLQGTEIGGDVIPRLIDEIPILALAATQAQGVTVIKDAAELKVKETNRIDTVVHELRKMGANVEATEDGMIVYGKSSLSGAEVNSHGDHRIGMMLAVAACLADGETVIENSEAAAVSYPNFFEQLKELQQ</sequence>
<dbReference type="EMBL" id="JBHMAF010000017">
    <property type="protein sequence ID" value="MFB9757709.1"/>
    <property type="molecule type" value="Genomic_DNA"/>
</dbReference>
<dbReference type="InterPro" id="IPR001986">
    <property type="entry name" value="Enolpyruvate_Tfrase_dom"/>
</dbReference>
<feature type="binding site" evidence="7">
    <location>
        <position position="93"/>
    </location>
    <ligand>
        <name>phosphoenolpyruvate</name>
        <dbReference type="ChEBI" id="CHEBI:58702"/>
    </ligand>
</feature>
<evidence type="ECO:0000256" key="6">
    <source>
        <dbReference type="ARBA" id="ARBA00044633"/>
    </source>
</evidence>
<dbReference type="PANTHER" id="PTHR21090">
    <property type="entry name" value="AROM/DEHYDROQUINATE SYNTHASE"/>
    <property type="match status" value="1"/>
</dbReference>
<dbReference type="InterPro" id="IPR006264">
    <property type="entry name" value="EPSP_synthase"/>
</dbReference>
<accession>A0ABV5WAU3</accession>
<feature type="domain" description="Enolpyruvate transferase" evidence="8">
    <location>
        <begin position="8"/>
        <end position="422"/>
    </location>
</feature>
<dbReference type="EC" id="2.5.1.19" evidence="7"/>
<dbReference type="Pfam" id="PF00275">
    <property type="entry name" value="EPSP_synthase"/>
    <property type="match status" value="1"/>
</dbReference>
<keyword evidence="4 7" id="KW-0808">Transferase</keyword>
<comment type="catalytic activity">
    <reaction evidence="6">
        <text>3-phosphoshikimate + phosphoenolpyruvate = 5-O-(1-carboxyvinyl)-3-phosphoshikimate + phosphate</text>
        <dbReference type="Rhea" id="RHEA:21256"/>
        <dbReference type="ChEBI" id="CHEBI:43474"/>
        <dbReference type="ChEBI" id="CHEBI:57701"/>
        <dbReference type="ChEBI" id="CHEBI:58702"/>
        <dbReference type="ChEBI" id="CHEBI:145989"/>
        <dbReference type="EC" id="2.5.1.19"/>
    </reaction>
    <physiologicalReaction direction="left-to-right" evidence="6">
        <dbReference type="Rhea" id="RHEA:21257"/>
    </physiologicalReaction>
</comment>
<evidence type="ECO:0000256" key="3">
    <source>
        <dbReference type="ARBA" id="ARBA00022605"/>
    </source>
</evidence>
<evidence type="ECO:0000313" key="10">
    <source>
        <dbReference type="Proteomes" id="UP001589609"/>
    </source>
</evidence>
<dbReference type="Proteomes" id="UP001589609">
    <property type="component" value="Unassembled WGS sequence"/>
</dbReference>
<dbReference type="RefSeq" id="WP_379947992.1">
    <property type="nucleotide sequence ID" value="NZ_JBHMAF010000017.1"/>
</dbReference>
<evidence type="ECO:0000259" key="8">
    <source>
        <dbReference type="Pfam" id="PF00275"/>
    </source>
</evidence>
<organism evidence="9 10">
    <name type="scientific">Ectobacillus funiculus</name>
    <dbReference type="NCBI Taxonomy" id="137993"/>
    <lineage>
        <taxon>Bacteria</taxon>
        <taxon>Bacillati</taxon>
        <taxon>Bacillota</taxon>
        <taxon>Bacilli</taxon>
        <taxon>Bacillales</taxon>
        <taxon>Bacillaceae</taxon>
        <taxon>Ectobacillus</taxon>
    </lineage>
</organism>
<evidence type="ECO:0000256" key="1">
    <source>
        <dbReference type="ARBA" id="ARBA00004811"/>
    </source>
</evidence>
<comment type="subunit">
    <text evidence="7">Monomer.</text>
</comment>
<feature type="binding site" evidence="7">
    <location>
        <position position="21"/>
    </location>
    <ligand>
        <name>3-phosphoshikimate</name>
        <dbReference type="ChEBI" id="CHEBI:145989"/>
    </ligand>
</feature>
<feature type="binding site" evidence="7">
    <location>
        <position position="341"/>
    </location>
    <ligand>
        <name>3-phosphoshikimate</name>
        <dbReference type="ChEBI" id="CHEBI:145989"/>
    </ligand>
</feature>
<dbReference type="PIRSF" id="PIRSF000505">
    <property type="entry name" value="EPSPS"/>
    <property type="match status" value="1"/>
</dbReference>
<comment type="subcellular location">
    <subcellularLocation>
        <location evidence="7">Cytoplasm</location>
    </subcellularLocation>
</comment>
<evidence type="ECO:0000256" key="4">
    <source>
        <dbReference type="ARBA" id="ARBA00022679"/>
    </source>
</evidence>
<keyword evidence="3 7" id="KW-0028">Amino-acid biosynthesis</keyword>
<feature type="binding site" evidence="7">
    <location>
        <position position="168"/>
    </location>
    <ligand>
        <name>phosphoenolpyruvate</name>
        <dbReference type="ChEBI" id="CHEBI:58702"/>
    </ligand>
</feature>
<protein>
    <recommendedName>
        <fullName evidence="7">3-phosphoshikimate 1-carboxyvinyltransferase</fullName>
        <ecNumber evidence="7">2.5.1.19</ecNumber>
    </recommendedName>
    <alternativeName>
        <fullName evidence="7">5-enolpyruvylshikimate-3-phosphate synthase</fullName>
        <shortName evidence="7">EPSP synthase</shortName>
        <shortName evidence="7">EPSPS</shortName>
    </alternativeName>
</protein>
<dbReference type="PANTHER" id="PTHR21090:SF5">
    <property type="entry name" value="PENTAFUNCTIONAL AROM POLYPEPTIDE"/>
    <property type="match status" value="1"/>
</dbReference>
<feature type="binding site" evidence="7">
    <location>
        <position position="345"/>
    </location>
    <ligand>
        <name>phosphoenolpyruvate</name>
        <dbReference type="ChEBI" id="CHEBI:58702"/>
    </ligand>
</feature>
<dbReference type="InterPro" id="IPR023193">
    <property type="entry name" value="EPSP_synthase_CS"/>
</dbReference>
<feature type="binding site" evidence="7">
    <location>
        <position position="168"/>
    </location>
    <ligand>
        <name>3-phosphoshikimate</name>
        <dbReference type="ChEBI" id="CHEBI:145989"/>
    </ligand>
</feature>
<dbReference type="HAMAP" id="MF_00210">
    <property type="entry name" value="EPSP_synth"/>
    <property type="match status" value="1"/>
</dbReference>